<organism evidence="1 2">
    <name type="scientific">Kribbibacterium absianum</name>
    <dbReference type="NCBI Taxonomy" id="3044210"/>
    <lineage>
        <taxon>Bacteria</taxon>
        <taxon>Bacillati</taxon>
        <taxon>Actinomycetota</taxon>
        <taxon>Coriobacteriia</taxon>
        <taxon>Coriobacteriales</taxon>
        <taxon>Kribbibacteriaceae</taxon>
        <taxon>Kribbibacterium</taxon>
    </lineage>
</organism>
<comment type="caution">
    <text evidence="1">The sequence shown here is derived from an EMBL/GenBank/DDBJ whole genome shotgun (WGS) entry which is preliminary data.</text>
</comment>
<sequence length="309" mass="33856">MPALITHHIFGEKSSVELPEGVLTDQEQRLAFLLGNQGPDPFFFRFRATPSVIKACQALAHRMHDERVAPAFECLRDGVGRLVEEDQAVGRAFALGVLSHYCLDRTEHPFIFAEQEGIIEASAGELVGCGSQVHAVIEGRIDSWLLWHERHVTVLEAHPALELCRTPRIDKVAGALFSQVAWQVFGISLSVGECGAAVDDMQAVYRLIEPAGSPRGEAIGRAEERLGSLFSQVEAMAHEVTREDECPFCNPDHLPWTVPGTHEVSHASFQDLWARALETWPSLAKAFVEGGTALEQAVNGVNYSGVASR</sequence>
<proteinExistence type="predicted"/>
<dbReference type="Proteomes" id="UP001431693">
    <property type="component" value="Unassembled WGS sequence"/>
</dbReference>
<protein>
    <submittedName>
        <fullName evidence="1">Zinc dependent phospholipase C family protein</fullName>
    </submittedName>
</protein>
<dbReference type="RefSeq" id="WP_283713136.1">
    <property type="nucleotide sequence ID" value="NZ_JASJEW010000002.1"/>
</dbReference>
<name>A0ABT6ZLT3_9ACTN</name>
<accession>A0ABT6ZLT3</accession>
<evidence type="ECO:0000313" key="2">
    <source>
        <dbReference type="Proteomes" id="UP001431693"/>
    </source>
</evidence>
<dbReference type="EMBL" id="JASJEX010000003">
    <property type="protein sequence ID" value="MDJ1130007.1"/>
    <property type="molecule type" value="Genomic_DNA"/>
</dbReference>
<evidence type="ECO:0000313" key="1">
    <source>
        <dbReference type="EMBL" id="MDJ1130007.1"/>
    </source>
</evidence>
<keyword evidence="2" id="KW-1185">Reference proteome</keyword>
<reference evidence="1" key="1">
    <citation type="submission" date="2023-05" db="EMBL/GenBank/DDBJ databases">
        <title>[olsenella] sp. nov., isolated from a pig farm feces dump.</title>
        <authorList>
            <person name="Chang Y.-H."/>
        </authorList>
    </citation>
    <scope>NUCLEOTIDE SEQUENCE</scope>
    <source>
        <strain evidence="1">YH-ols2217</strain>
    </source>
</reference>
<gene>
    <name evidence="1" type="ORF">QJ043_07935</name>
</gene>